<evidence type="ECO:0000256" key="2">
    <source>
        <dbReference type="ARBA" id="ARBA00022801"/>
    </source>
</evidence>
<keyword evidence="4" id="KW-1185">Reference proteome</keyword>
<protein>
    <submittedName>
        <fullName evidence="3">D-alanyl-D-alanine carboxypeptidase/D-alanyl-D-alanine-endopeptidase</fullName>
        <ecNumber evidence="3">3.4.16.4</ecNumber>
    </submittedName>
</protein>
<evidence type="ECO:0000313" key="3">
    <source>
        <dbReference type="EMBL" id="MFI6499822.1"/>
    </source>
</evidence>
<accession>A0ABW7YV76</accession>
<dbReference type="PRINTS" id="PR00922">
    <property type="entry name" value="DADACBPTASE3"/>
</dbReference>
<dbReference type="Gene3D" id="3.40.710.10">
    <property type="entry name" value="DD-peptidase/beta-lactamase superfamily"/>
    <property type="match status" value="2"/>
</dbReference>
<name>A0ABW7YV76_9ACTN</name>
<dbReference type="PANTHER" id="PTHR30023:SF0">
    <property type="entry name" value="PENICILLIN-SENSITIVE CARBOXYPEPTIDASE A"/>
    <property type="match status" value="1"/>
</dbReference>
<dbReference type="InterPro" id="IPR000667">
    <property type="entry name" value="Peptidase_S13"/>
</dbReference>
<dbReference type="PANTHER" id="PTHR30023">
    <property type="entry name" value="D-ALANYL-D-ALANINE CARBOXYPEPTIDASE"/>
    <property type="match status" value="1"/>
</dbReference>
<dbReference type="Proteomes" id="UP001612741">
    <property type="component" value="Unassembled WGS sequence"/>
</dbReference>
<dbReference type="EC" id="3.4.16.4" evidence="3"/>
<sequence length="467" mass="47410">MARRERWVMVTTLALLQAMTIITGVYAVQTEFSLAALTRQAPHPAERPTASPSVPVITAGPVLASGGDGPLPTKGTLAELLTDALGDKALGSSVGAVVLDARSGQRIFAANADAGIVPASTTKVVTTVAALASLGPDTRLSTRVVQGKTPGSIILVGGGDPTLAGPSAKPTTYPKPASLATLAGRTAEALKAKGVKKVTLGYDASLYTGSPVAPGWKPSYIPDGNVAPIHALTIDEGKQNPARSQPRVANPPQVAAAAFAKLLGKYGIAVSKSIAPAKAAQGAAELGKVDSPPVYALVEHALTFSDNDLSEALARQVAVKEGRPASFEGGSQAVLAVLKRLGVTRGIQISDGSGLSTRNRISADALARLVALAGSPQHPELHAVASGMPVAGFSGTLGNGRRFADSDSKGQVGLVRAKTGTLNNVNTLAGFATTTDGRLVTFAFMADKVPASAEPVLDRLAAIVARS</sequence>
<dbReference type="Gene3D" id="3.50.80.20">
    <property type="entry name" value="D-Ala-D-Ala carboxypeptidase C, peptidase S13"/>
    <property type="match status" value="1"/>
</dbReference>
<keyword evidence="3" id="KW-0121">Carboxypeptidase</keyword>
<dbReference type="InterPro" id="IPR012338">
    <property type="entry name" value="Beta-lactam/transpept-like"/>
</dbReference>
<organism evidence="3 4">
    <name type="scientific">Nonomuraea typhae</name>
    <dbReference type="NCBI Taxonomy" id="2603600"/>
    <lineage>
        <taxon>Bacteria</taxon>
        <taxon>Bacillati</taxon>
        <taxon>Actinomycetota</taxon>
        <taxon>Actinomycetes</taxon>
        <taxon>Streptosporangiales</taxon>
        <taxon>Streptosporangiaceae</taxon>
        <taxon>Nonomuraea</taxon>
    </lineage>
</organism>
<dbReference type="Pfam" id="PF02113">
    <property type="entry name" value="Peptidase_S13"/>
    <property type="match status" value="2"/>
</dbReference>
<keyword evidence="3" id="KW-0645">Protease</keyword>
<gene>
    <name evidence="3" type="primary">dacB</name>
    <name evidence="3" type="ORF">ACIBG2_20705</name>
</gene>
<keyword evidence="2 3" id="KW-0378">Hydrolase</keyword>
<dbReference type="GO" id="GO:0009002">
    <property type="term" value="F:serine-type D-Ala-D-Ala carboxypeptidase activity"/>
    <property type="evidence" value="ECO:0007669"/>
    <property type="project" value="UniProtKB-EC"/>
</dbReference>
<comment type="similarity">
    <text evidence="1">Belongs to the peptidase S13 family.</text>
</comment>
<dbReference type="SUPFAM" id="SSF56601">
    <property type="entry name" value="beta-lactamase/transpeptidase-like"/>
    <property type="match status" value="1"/>
</dbReference>
<comment type="caution">
    <text evidence="3">The sequence shown here is derived from an EMBL/GenBank/DDBJ whole genome shotgun (WGS) entry which is preliminary data.</text>
</comment>
<dbReference type="NCBIfam" id="TIGR00666">
    <property type="entry name" value="PBP4"/>
    <property type="match status" value="1"/>
</dbReference>
<reference evidence="3 4" key="1">
    <citation type="submission" date="2024-10" db="EMBL/GenBank/DDBJ databases">
        <title>The Natural Products Discovery Center: Release of the First 8490 Sequenced Strains for Exploring Actinobacteria Biosynthetic Diversity.</title>
        <authorList>
            <person name="Kalkreuter E."/>
            <person name="Kautsar S.A."/>
            <person name="Yang D."/>
            <person name="Bader C.D."/>
            <person name="Teijaro C.N."/>
            <person name="Fluegel L."/>
            <person name="Davis C.M."/>
            <person name="Simpson J.R."/>
            <person name="Lauterbach L."/>
            <person name="Steele A.D."/>
            <person name="Gui C."/>
            <person name="Meng S."/>
            <person name="Li G."/>
            <person name="Viehrig K."/>
            <person name="Ye F."/>
            <person name="Su P."/>
            <person name="Kiefer A.F."/>
            <person name="Nichols A."/>
            <person name="Cepeda A.J."/>
            <person name="Yan W."/>
            <person name="Fan B."/>
            <person name="Jiang Y."/>
            <person name="Adhikari A."/>
            <person name="Zheng C.-J."/>
            <person name="Schuster L."/>
            <person name="Cowan T.M."/>
            <person name="Smanski M.J."/>
            <person name="Chevrette M.G."/>
            <person name="De Carvalho L.P.S."/>
            <person name="Shen B."/>
        </authorList>
    </citation>
    <scope>NUCLEOTIDE SEQUENCE [LARGE SCALE GENOMIC DNA]</scope>
    <source>
        <strain evidence="3 4">NPDC050545</strain>
    </source>
</reference>
<dbReference type="EMBL" id="JBITGY010000005">
    <property type="protein sequence ID" value="MFI6499822.1"/>
    <property type="molecule type" value="Genomic_DNA"/>
</dbReference>
<proteinExistence type="inferred from homology"/>
<evidence type="ECO:0000313" key="4">
    <source>
        <dbReference type="Proteomes" id="UP001612741"/>
    </source>
</evidence>
<dbReference type="RefSeq" id="WP_397083357.1">
    <property type="nucleotide sequence ID" value="NZ_JBITGY010000005.1"/>
</dbReference>
<evidence type="ECO:0000256" key="1">
    <source>
        <dbReference type="ARBA" id="ARBA00006096"/>
    </source>
</evidence>